<proteinExistence type="predicted"/>
<dbReference type="Proteomes" id="UP001152622">
    <property type="component" value="Chromosome 2"/>
</dbReference>
<evidence type="ECO:0000256" key="1">
    <source>
        <dbReference type="SAM" id="MobiDB-lite"/>
    </source>
</evidence>
<evidence type="ECO:0000313" key="3">
    <source>
        <dbReference type="Proteomes" id="UP001152622"/>
    </source>
</evidence>
<name>A0A9Q1JA28_SYNKA</name>
<comment type="caution">
    <text evidence="2">The sequence shown here is derived from an EMBL/GenBank/DDBJ whole genome shotgun (WGS) entry which is preliminary data.</text>
</comment>
<reference evidence="2" key="1">
    <citation type="journal article" date="2023" name="Science">
        <title>Genome structures resolve the early diversification of teleost fishes.</title>
        <authorList>
            <person name="Parey E."/>
            <person name="Louis A."/>
            <person name="Montfort J."/>
            <person name="Bouchez O."/>
            <person name="Roques C."/>
            <person name="Iampietro C."/>
            <person name="Lluch J."/>
            <person name="Castinel A."/>
            <person name="Donnadieu C."/>
            <person name="Desvignes T."/>
            <person name="Floi Bucao C."/>
            <person name="Jouanno E."/>
            <person name="Wen M."/>
            <person name="Mejri S."/>
            <person name="Dirks R."/>
            <person name="Jansen H."/>
            <person name="Henkel C."/>
            <person name="Chen W.J."/>
            <person name="Zahm M."/>
            <person name="Cabau C."/>
            <person name="Klopp C."/>
            <person name="Thompson A.W."/>
            <person name="Robinson-Rechavi M."/>
            <person name="Braasch I."/>
            <person name="Lecointre G."/>
            <person name="Bobe J."/>
            <person name="Postlethwait J.H."/>
            <person name="Berthelot C."/>
            <person name="Roest Crollius H."/>
            <person name="Guiguen Y."/>
        </authorList>
    </citation>
    <scope>NUCLEOTIDE SEQUENCE</scope>
    <source>
        <strain evidence="2">WJC10195</strain>
    </source>
</reference>
<evidence type="ECO:0000313" key="2">
    <source>
        <dbReference type="EMBL" id="KAJ8376006.1"/>
    </source>
</evidence>
<accession>A0A9Q1JA28</accession>
<sequence>MKISALSQRRLAMGACREKKRAPGRSVPSDSGSPPPTERRGHSPRSVLNQADVPLRAGAGSGRRRRAPLRREKTSGAEITQPPVSSLKGPRALGAAGLNRRARQDTAGRILGVSRWIHELRQSGGQGSWLAKVSLRRPYTTVRWPRARSSPCGPVTQDSLWRTLNSVTPQSASEIRKALPKEPLKGLNVQSQHGRLWSDLSPALRSYPSPSVTPGPQPPRYSLQVTPVKGPFHTARQIAFQSASVWPAVQRGDWRESTFAAANGGELLILTIAALLLTDNCV</sequence>
<protein>
    <submittedName>
        <fullName evidence="2">Uncharacterized protein</fullName>
    </submittedName>
</protein>
<keyword evidence="3" id="KW-1185">Reference proteome</keyword>
<dbReference type="EMBL" id="JAINUF010000002">
    <property type="protein sequence ID" value="KAJ8376006.1"/>
    <property type="molecule type" value="Genomic_DNA"/>
</dbReference>
<gene>
    <name evidence="2" type="ORF">SKAU_G00065860</name>
</gene>
<dbReference type="AlphaFoldDB" id="A0A9Q1JA28"/>
<organism evidence="2 3">
    <name type="scientific">Synaphobranchus kaupii</name>
    <name type="common">Kaup's arrowtooth eel</name>
    <dbReference type="NCBI Taxonomy" id="118154"/>
    <lineage>
        <taxon>Eukaryota</taxon>
        <taxon>Metazoa</taxon>
        <taxon>Chordata</taxon>
        <taxon>Craniata</taxon>
        <taxon>Vertebrata</taxon>
        <taxon>Euteleostomi</taxon>
        <taxon>Actinopterygii</taxon>
        <taxon>Neopterygii</taxon>
        <taxon>Teleostei</taxon>
        <taxon>Anguilliformes</taxon>
        <taxon>Synaphobranchidae</taxon>
        <taxon>Synaphobranchus</taxon>
    </lineage>
</organism>
<feature type="region of interest" description="Disordered" evidence="1">
    <location>
        <begin position="1"/>
        <end position="91"/>
    </location>
</feature>